<reference evidence="1" key="2">
    <citation type="journal article" date="2015" name="Data Brief">
        <title>Shoot transcriptome of the giant reed, Arundo donax.</title>
        <authorList>
            <person name="Barrero R.A."/>
            <person name="Guerrero F.D."/>
            <person name="Moolhuijzen P."/>
            <person name="Goolsby J.A."/>
            <person name="Tidwell J."/>
            <person name="Bellgard S.E."/>
            <person name="Bellgard M.I."/>
        </authorList>
    </citation>
    <scope>NUCLEOTIDE SEQUENCE</scope>
    <source>
        <tissue evidence="1">Shoot tissue taken approximately 20 cm above the soil surface</tissue>
    </source>
</reference>
<sequence>MHGRLSRWLLLVGWCMQWLIKCATCIYCCMHVYVEMCDRSIDASTT</sequence>
<accession>A0A0A9B2W3</accession>
<reference evidence="1" key="1">
    <citation type="submission" date="2014-09" db="EMBL/GenBank/DDBJ databases">
        <authorList>
            <person name="Magalhaes I.L.F."/>
            <person name="Oliveira U."/>
            <person name="Santos F.R."/>
            <person name="Vidigal T.H.D.A."/>
            <person name="Brescovit A.D."/>
            <person name="Santos A.J."/>
        </authorList>
    </citation>
    <scope>NUCLEOTIDE SEQUENCE</scope>
    <source>
        <tissue evidence="1">Shoot tissue taken approximately 20 cm above the soil surface</tissue>
    </source>
</reference>
<organism evidence="1">
    <name type="scientific">Arundo donax</name>
    <name type="common">Giant reed</name>
    <name type="synonym">Donax arundinaceus</name>
    <dbReference type="NCBI Taxonomy" id="35708"/>
    <lineage>
        <taxon>Eukaryota</taxon>
        <taxon>Viridiplantae</taxon>
        <taxon>Streptophyta</taxon>
        <taxon>Embryophyta</taxon>
        <taxon>Tracheophyta</taxon>
        <taxon>Spermatophyta</taxon>
        <taxon>Magnoliopsida</taxon>
        <taxon>Liliopsida</taxon>
        <taxon>Poales</taxon>
        <taxon>Poaceae</taxon>
        <taxon>PACMAD clade</taxon>
        <taxon>Arundinoideae</taxon>
        <taxon>Arundineae</taxon>
        <taxon>Arundo</taxon>
    </lineage>
</organism>
<name>A0A0A9B2W3_ARUDO</name>
<dbReference type="AlphaFoldDB" id="A0A0A9B2W3"/>
<evidence type="ECO:0000313" key="1">
    <source>
        <dbReference type="EMBL" id="JAD53627.1"/>
    </source>
</evidence>
<proteinExistence type="predicted"/>
<protein>
    <submittedName>
        <fullName evidence="1">Uncharacterized protein</fullName>
    </submittedName>
</protein>
<dbReference type="EMBL" id="GBRH01244268">
    <property type="protein sequence ID" value="JAD53627.1"/>
    <property type="molecule type" value="Transcribed_RNA"/>
</dbReference>